<organism evidence="1 2">
    <name type="scientific">Ancylostoma duodenale</name>
    <dbReference type="NCBI Taxonomy" id="51022"/>
    <lineage>
        <taxon>Eukaryota</taxon>
        <taxon>Metazoa</taxon>
        <taxon>Ecdysozoa</taxon>
        <taxon>Nematoda</taxon>
        <taxon>Chromadorea</taxon>
        <taxon>Rhabditida</taxon>
        <taxon>Rhabditina</taxon>
        <taxon>Rhabditomorpha</taxon>
        <taxon>Strongyloidea</taxon>
        <taxon>Ancylostomatidae</taxon>
        <taxon>Ancylostomatinae</taxon>
        <taxon>Ancylostoma</taxon>
    </lineage>
</organism>
<keyword evidence="2" id="KW-1185">Reference proteome</keyword>
<sequence length="81" mass="9355">MVFDGDDETRKFVADQAIEWRNITPYAPWQGGFYERLIQSVKRSRQKAIGHRNLEADTLAILLTEVEASLNSRPLTYQEAE</sequence>
<evidence type="ECO:0008006" key="3">
    <source>
        <dbReference type="Google" id="ProtNLM"/>
    </source>
</evidence>
<reference evidence="1 2" key="1">
    <citation type="submission" date="2013-12" db="EMBL/GenBank/DDBJ databases">
        <title>Draft genome of the parsitic nematode Ancylostoma duodenale.</title>
        <authorList>
            <person name="Mitreva M."/>
        </authorList>
    </citation>
    <scope>NUCLEOTIDE SEQUENCE [LARGE SCALE GENOMIC DNA]</scope>
    <source>
        <strain evidence="1 2">Zhejiang</strain>
    </source>
</reference>
<dbReference type="GO" id="GO:0003676">
    <property type="term" value="F:nucleic acid binding"/>
    <property type="evidence" value="ECO:0007669"/>
    <property type="project" value="InterPro"/>
</dbReference>
<protein>
    <recommendedName>
        <fullName evidence="3">Integrase catalytic domain-containing protein</fullName>
    </recommendedName>
</protein>
<gene>
    <name evidence="1" type="ORF">ANCDUO_09433</name>
</gene>
<dbReference type="Proteomes" id="UP000054047">
    <property type="component" value="Unassembled WGS sequence"/>
</dbReference>
<evidence type="ECO:0000313" key="1">
    <source>
        <dbReference type="EMBL" id="KIH60321.1"/>
    </source>
</evidence>
<accession>A0A0C2GT50</accession>
<proteinExistence type="predicted"/>
<dbReference type="AlphaFoldDB" id="A0A0C2GT50"/>
<dbReference type="EMBL" id="KN731074">
    <property type="protein sequence ID" value="KIH60321.1"/>
    <property type="molecule type" value="Genomic_DNA"/>
</dbReference>
<name>A0A0C2GT50_9BILA</name>
<dbReference type="InterPro" id="IPR036397">
    <property type="entry name" value="RNaseH_sf"/>
</dbReference>
<dbReference type="InterPro" id="IPR012337">
    <property type="entry name" value="RNaseH-like_sf"/>
</dbReference>
<evidence type="ECO:0000313" key="2">
    <source>
        <dbReference type="Proteomes" id="UP000054047"/>
    </source>
</evidence>
<dbReference type="SUPFAM" id="SSF53098">
    <property type="entry name" value="Ribonuclease H-like"/>
    <property type="match status" value="1"/>
</dbReference>
<dbReference type="Gene3D" id="3.30.420.10">
    <property type="entry name" value="Ribonuclease H-like superfamily/Ribonuclease H"/>
    <property type="match status" value="1"/>
</dbReference>
<dbReference type="OrthoDB" id="5871302at2759"/>